<evidence type="ECO:0000256" key="1">
    <source>
        <dbReference type="SAM" id="Phobius"/>
    </source>
</evidence>
<name>D1AP43_SEBTE</name>
<sequence length="217" mass="26197">MTKLSVYDFDKTIYNGETLNDFYRFYLIKKPWKIYTVIFQLWYFLLYVLKIINLEKLKENFLRFLNGENTGELKKLIREFWKKKESKINLWVKDEILKNKKETEILVAISASPTFLIIDRLRLMGFDVVIGTDFLFESTKFHSHITSKNCKNYEKVKRLDKWAEDNNIQYDIVNFYSDSIADKPLFDLAEHKYWIKKGILKNGMPQKKTLIDKLFWK</sequence>
<dbReference type="eggNOG" id="COG0560">
    <property type="taxonomic scope" value="Bacteria"/>
</dbReference>
<keyword evidence="1" id="KW-0812">Transmembrane</keyword>
<dbReference type="SUPFAM" id="SSF56784">
    <property type="entry name" value="HAD-like"/>
    <property type="match status" value="1"/>
</dbReference>
<proteinExistence type="predicted"/>
<evidence type="ECO:0000313" key="3">
    <source>
        <dbReference type="Proteomes" id="UP000000845"/>
    </source>
</evidence>
<dbReference type="EMBL" id="CP001739">
    <property type="protein sequence ID" value="ACZ07517.1"/>
    <property type="molecule type" value="Genomic_DNA"/>
</dbReference>
<dbReference type="InterPro" id="IPR023214">
    <property type="entry name" value="HAD_sf"/>
</dbReference>
<dbReference type="Pfam" id="PF12710">
    <property type="entry name" value="HAD"/>
    <property type="match status" value="1"/>
</dbReference>
<evidence type="ECO:0000313" key="2">
    <source>
        <dbReference type="EMBL" id="ACZ07517.1"/>
    </source>
</evidence>
<reference evidence="2 3" key="2">
    <citation type="journal article" date="2010" name="Stand. Genomic Sci.">
        <title>Complete genome sequence of Sebaldella termitidis type strain (NCTC 11300).</title>
        <authorList>
            <person name="Harmon-Smith M."/>
            <person name="Celia L."/>
            <person name="Chertkov O."/>
            <person name="Lapidus A."/>
            <person name="Copeland A."/>
            <person name="Glavina Del Rio T."/>
            <person name="Nolan M."/>
            <person name="Lucas S."/>
            <person name="Tice H."/>
            <person name="Cheng J.F."/>
            <person name="Han C."/>
            <person name="Detter J.C."/>
            <person name="Bruce D."/>
            <person name="Goodwin L."/>
            <person name="Pitluck S."/>
            <person name="Pati A."/>
            <person name="Liolios K."/>
            <person name="Ivanova N."/>
            <person name="Mavromatis K."/>
            <person name="Mikhailova N."/>
            <person name="Chen A."/>
            <person name="Palaniappan K."/>
            <person name="Land M."/>
            <person name="Hauser L."/>
            <person name="Chang Y.J."/>
            <person name="Jeffries C.D."/>
            <person name="Brettin T."/>
            <person name="Goker M."/>
            <person name="Beck B."/>
            <person name="Bristow J."/>
            <person name="Eisen J.A."/>
            <person name="Markowitz V."/>
            <person name="Hugenholtz P."/>
            <person name="Kyrpides N.C."/>
            <person name="Klenk H.P."/>
            <person name="Chen F."/>
        </authorList>
    </citation>
    <scope>NUCLEOTIDE SEQUENCE [LARGE SCALE GENOMIC DNA]</scope>
    <source>
        <strain evidence="3">ATCC 33386 / NCTC 11300</strain>
    </source>
</reference>
<dbReference type="Gene3D" id="1.20.1440.100">
    <property type="entry name" value="SG protein - dephosphorylation function"/>
    <property type="match status" value="1"/>
</dbReference>
<dbReference type="RefSeq" id="WP_012860113.1">
    <property type="nucleotide sequence ID" value="NC_013517.1"/>
</dbReference>
<keyword evidence="1" id="KW-1133">Transmembrane helix</keyword>
<dbReference type="InterPro" id="IPR006385">
    <property type="entry name" value="HAD_hydro_SerB1"/>
</dbReference>
<dbReference type="AlphaFoldDB" id="D1AP43"/>
<dbReference type="Proteomes" id="UP000000845">
    <property type="component" value="Chromosome"/>
</dbReference>
<keyword evidence="1" id="KW-0472">Membrane</keyword>
<accession>D1AP43</accession>
<dbReference type="KEGG" id="str:Sterm_0644"/>
<dbReference type="NCBIfam" id="TIGR01490">
    <property type="entry name" value="HAD-SF-IB-hyp1"/>
    <property type="match status" value="1"/>
</dbReference>
<gene>
    <name evidence="2" type="ordered locus">Sterm_0644</name>
</gene>
<reference evidence="3" key="1">
    <citation type="submission" date="2009-09" db="EMBL/GenBank/DDBJ databases">
        <title>The complete chromosome of Sebaldella termitidis ATCC 33386.</title>
        <authorList>
            <consortium name="US DOE Joint Genome Institute (JGI-PGF)"/>
            <person name="Lucas S."/>
            <person name="Copeland A."/>
            <person name="Lapidus A."/>
            <person name="Glavina del Rio T."/>
            <person name="Dalin E."/>
            <person name="Tice H."/>
            <person name="Bruce D."/>
            <person name="Goodwin L."/>
            <person name="Pitluck S."/>
            <person name="Kyrpides N."/>
            <person name="Mavromatis K."/>
            <person name="Ivanova N."/>
            <person name="Mikhailova N."/>
            <person name="Sims D."/>
            <person name="Meincke L."/>
            <person name="Brettin T."/>
            <person name="Detter J.C."/>
            <person name="Han C."/>
            <person name="Larimer F."/>
            <person name="Land M."/>
            <person name="Hauser L."/>
            <person name="Markowitz V."/>
            <person name="Cheng J.F."/>
            <person name="Hugenholtz P."/>
            <person name="Woyke T."/>
            <person name="Wu D."/>
            <person name="Eisen J.A."/>
        </authorList>
    </citation>
    <scope>NUCLEOTIDE SEQUENCE [LARGE SCALE GENOMIC DNA]</scope>
    <source>
        <strain evidence="3">ATCC 33386 / NCTC 11300</strain>
    </source>
</reference>
<feature type="transmembrane region" description="Helical" evidence="1">
    <location>
        <begin position="32"/>
        <end position="49"/>
    </location>
</feature>
<dbReference type="NCBIfam" id="TIGR01488">
    <property type="entry name" value="HAD-SF-IB"/>
    <property type="match status" value="1"/>
</dbReference>
<dbReference type="Gene3D" id="3.40.50.1000">
    <property type="entry name" value="HAD superfamily/HAD-like"/>
    <property type="match status" value="1"/>
</dbReference>
<protein>
    <submittedName>
        <fullName evidence="2">Phosphoserine phosphatase-like protein</fullName>
    </submittedName>
</protein>
<dbReference type="InterPro" id="IPR036412">
    <property type="entry name" value="HAD-like_sf"/>
</dbReference>
<organism evidence="2 3">
    <name type="scientific">Sebaldella termitidis (strain ATCC 33386 / NCTC 11300)</name>
    <dbReference type="NCBI Taxonomy" id="526218"/>
    <lineage>
        <taxon>Bacteria</taxon>
        <taxon>Fusobacteriati</taxon>
        <taxon>Fusobacteriota</taxon>
        <taxon>Fusobacteriia</taxon>
        <taxon>Fusobacteriales</taxon>
        <taxon>Leptotrichiaceae</taxon>
        <taxon>Sebaldella</taxon>
    </lineage>
</organism>
<dbReference type="STRING" id="526218.Sterm_0644"/>
<keyword evidence="3" id="KW-1185">Reference proteome</keyword>
<dbReference type="HOGENOM" id="CLU_052657_3_0_0"/>